<reference evidence="2 3" key="1">
    <citation type="submission" date="2013-11" db="EMBL/GenBank/DDBJ databases">
        <title>The Damaraland mole rat (Fukomys damarensis) genome and evolution of African mole rats.</title>
        <authorList>
            <person name="Gladyshev V.N."/>
            <person name="Fang X."/>
        </authorList>
    </citation>
    <scope>NUCLEOTIDE SEQUENCE [LARGE SCALE GENOMIC DNA]</scope>
    <source>
        <tissue evidence="2">Liver</tissue>
    </source>
</reference>
<accession>A0A091E113</accession>
<organism evidence="2 3">
    <name type="scientific">Fukomys damarensis</name>
    <name type="common">Damaraland mole rat</name>
    <name type="synonym">Cryptomys damarensis</name>
    <dbReference type="NCBI Taxonomy" id="885580"/>
    <lineage>
        <taxon>Eukaryota</taxon>
        <taxon>Metazoa</taxon>
        <taxon>Chordata</taxon>
        <taxon>Craniata</taxon>
        <taxon>Vertebrata</taxon>
        <taxon>Euteleostomi</taxon>
        <taxon>Mammalia</taxon>
        <taxon>Eutheria</taxon>
        <taxon>Euarchontoglires</taxon>
        <taxon>Glires</taxon>
        <taxon>Rodentia</taxon>
        <taxon>Hystricomorpha</taxon>
        <taxon>Bathyergidae</taxon>
        <taxon>Fukomys</taxon>
    </lineage>
</organism>
<dbReference type="EMBL" id="KN122676">
    <property type="protein sequence ID" value="KFO28736.1"/>
    <property type="molecule type" value="Genomic_DNA"/>
</dbReference>
<dbReference type="AlphaFoldDB" id="A0A091E113"/>
<gene>
    <name evidence="2" type="ORF">H920_09677</name>
</gene>
<feature type="compositionally biased region" description="Basic and acidic residues" evidence="1">
    <location>
        <begin position="26"/>
        <end position="35"/>
    </location>
</feature>
<evidence type="ECO:0000313" key="2">
    <source>
        <dbReference type="EMBL" id="KFO28736.1"/>
    </source>
</evidence>
<protein>
    <submittedName>
        <fullName evidence="2">Uncharacterized protein</fullName>
    </submittedName>
</protein>
<sequence length="124" mass="13281">MVKEATKNKKGLPKRSAEDLLEDSSESAKEAADPRGRRRRPQRSPEPVASSVSRGALLYACCCLGATGEAVHGLQTGTSSLTTDFPPPLVSPTLRQALKTDLAFTSRSLHPYEISQGHVLHSLG</sequence>
<keyword evidence="3" id="KW-1185">Reference proteome</keyword>
<evidence type="ECO:0000256" key="1">
    <source>
        <dbReference type="SAM" id="MobiDB-lite"/>
    </source>
</evidence>
<proteinExistence type="predicted"/>
<dbReference type="Proteomes" id="UP000028990">
    <property type="component" value="Unassembled WGS sequence"/>
</dbReference>
<evidence type="ECO:0000313" key="3">
    <source>
        <dbReference type="Proteomes" id="UP000028990"/>
    </source>
</evidence>
<feature type="region of interest" description="Disordered" evidence="1">
    <location>
        <begin position="1"/>
        <end position="52"/>
    </location>
</feature>
<name>A0A091E113_FUKDA</name>